<dbReference type="SUPFAM" id="SSF52540">
    <property type="entry name" value="P-loop containing nucleoside triphosphate hydrolases"/>
    <property type="match status" value="1"/>
</dbReference>
<dbReference type="InterPro" id="IPR003960">
    <property type="entry name" value="ATPase_AAA_CS"/>
</dbReference>
<evidence type="ECO:0000313" key="8">
    <source>
        <dbReference type="EMBL" id="GAT43292.1"/>
    </source>
</evidence>
<evidence type="ECO:0000256" key="5">
    <source>
        <dbReference type="RuleBase" id="RU003651"/>
    </source>
</evidence>
<dbReference type="EMBL" id="DF838807">
    <property type="protein sequence ID" value="GAT43292.1"/>
    <property type="molecule type" value="Genomic_DNA"/>
</dbReference>
<dbReference type="InterPro" id="IPR050304">
    <property type="entry name" value="MT-severing_AAA_ATPase"/>
</dbReference>
<dbReference type="SMART" id="SM00745">
    <property type="entry name" value="MIT"/>
    <property type="match status" value="1"/>
</dbReference>
<organism evidence="8 9">
    <name type="scientific">Mycena chlorophos</name>
    <name type="common">Agaric fungus</name>
    <name type="synonym">Agaricus chlorophos</name>
    <dbReference type="NCBI Taxonomy" id="658473"/>
    <lineage>
        <taxon>Eukaryota</taxon>
        <taxon>Fungi</taxon>
        <taxon>Dikarya</taxon>
        <taxon>Basidiomycota</taxon>
        <taxon>Agaricomycotina</taxon>
        <taxon>Agaricomycetes</taxon>
        <taxon>Agaricomycetidae</taxon>
        <taxon>Agaricales</taxon>
        <taxon>Marasmiineae</taxon>
        <taxon>Mycenaceae</taxon>
        <taxon>Mycena</taxon>
    </lineage>
</organism>
<sequence length="429" mass="47163">MSSQTNLNKAISIVNKAIEHDKAQNHAQACKDYMDALDYFMLALKYEKNDQFKILIRSKIDDYLARAEVLKKTLSPPTPTASAALAVKRTDAADDPDTKKLRAGLAEAIISTSGSSSSSVTWDDIAGLAGAKQALKEAVIIPHMFPHLFTGKRRAVKGILLYGPPGTGKSHLAKAVAGEAKSTFFSISSTDIVSKWQGESEKLVRHLFEMAREMRPSVIFIDEVDSLTTARGDGDSEASRRLKTEFLVQMDGLGRDDTGVLVIGATNIPWAIDLSIKRRFERRIYIPLPDVSARETILKLHVGDTPSELTDADYQTLAERLEGYSGADISSIVQDALMQPIRKLMNATHFKPVEPSISEGPTTQWTACDAADQGAVKKILVELKPEEVLDPRLVMKDFDSALENVRPTVKESDLEGHLEWTKEFGSYGS</sequence>
<dbReference type="PANTHER" id="PTHR23074">
    <property type="entry name" value="AAA DOMAIN-CONTAINING"/>
    <property type="match status" value="1"/>
</dbReference>
<accession>A0ABQ0KWL5</accession>
<dbReference type="Pfam" id="PF04212">
    <property type="entry name" value="MIT"/>
    <property type="match status" value="1"/>
</dbReference>
<keyword evidence="2 5" id="KW-0547">Nucleotide-binding</keyword>
<dbReference type="Pfam" id="PF00004">
    <property type="entry name" value="AAA"/>
    <property type="match status" value="1"/>
</dbReference>
<gene>
    <name evidence="8" type="ORF">MCHLO_00981</name>
</gene>
<proteinExistence type="inferred from homology"/>
<dbReference type="InterPro" id="IPR007330">
    <property type="entry name" value="MIT_dom"/>
</dbReference>
<evidence type="ECO:0000256" key="3">
    <source>
        <dbReference type="ARBA" id="ARBA00022840"/>
    </source>
</evidence>
<dbReference type="PROSITE" id="PS00674">
    <property type="entry name" value="AAA"/>
    <property type="match status" value="1"/>
</dbReference>
<feature type="domain" description="MIT" evidence="7">
    <location>
        <begin position="3"/>
        <end position="78"/>
    </location>
</feature>
<dbReference type="Proteomes" id="UP000815677">
    <property type="component" value="Unassembled WGS sequence"/>
</dbReference>
<evidence type="ECO:0000256" key="1">
    <source>
        <dbReference type="ARBA" id="ARBA00004370"/>
    </source>
</evidence>
<dbReference type="SMART" id="SM00382">
    <property type="entry name" value="AAA"/>
    <property type="match status" value="1"/>
</dbReference>
<dbReference type="Gene3D" id="1.10.8.60">
    <property type="match status" value="1"/>
</dbReference>
<dbReference type="InterPro" id="IPR003959">
    <property type="entry name" value="ATPase_AAA_core"/>
</dbReference>
<dbReference type="Gene3D" id="3.40.50.300">
    <property type="entry name" value="P-loop containing nucleotide triphosphate hydrolases"/>
    <property type="match status" value="1"/>
</dbReference>
<keyword evidence="4" id="KW-0472">Membrane</keyword>
<comment type="subcellular location">
    <subcellularLocation>
        <location evidence="1">Membrane</location>
    </subcellularLocation>
</comment>
<dbReference type="Gene3D" id="1.20.58.80">
    <property type="entry name" value="Phosphotransferase system, lactose/cellobiose-type IIA subunit"/>
    <property type="match status" value="1"/>
</dbReference>
<keyword evidence="3 5" id="KW-0067">ATP-binding</keyword>
<name>A0ABQ0KWL5_MYCCL</name>
<comment type="similarity">
    <text evidence="5">Belongs to the AAA ATPase family.</text>
</comment>
<evidence type="ECO:0000256" key="4">
    <source>
        <dbReference type="ARBA" id="ARBA00023136"/>
    </source>
</evidence>
<dbReference type="InterPro" id="IPR027417">
    <property type="entry name" value="P-loop_NTPase"/>
</dbReference>
<dbReference type="PANTHER" id="PTHR23074:SF83">
    <property type="entry name" value="VACUOLAR PROTEIN SORTING-ASSOCIATED PROTEIN 4A"/>
    <property type="match status" value="1"/>
</dbReference>
<reference evidence="8" key="1">
    <citation type="submission" date="2014-09" db="EMBL/GenBank/DDBJ databases">
        <title>Genome sequence of the luminous mushroom Mycena chlorophos for searching fungal bioluminescence genes.</title>
        <authorList>
            <person name="Tanaka Y."/>
            <person name="Kasuga D."/>
            <person name="Oba Y."/>
            <person name="Hase S."/>
            <person name="Sato K."/>
            <person name="Oba Y."/>
            <person name="Sakakibara Y."/>
        </authorList>
    </citation>
    <scope>NUCLEOTIDE SEQUENCE</scope>
</reference>
<dbReference type="InterPro" id="IPR041569">
    <property type="entry name" value="AAA_lid_3"/>
</dbReference>
<evidence type="ECO:0000259" key="6">
    <source>
        <dbReference type="SMART" id="SM00382"/>
    </source>
</evidence>
<dbReference type="Pfam" id="PF17862">
    <property type="entry name" value="AAA_lid_3"/>
    <property type="match status" value="1"/>
</dbReference>
<protein>
    <submittedName>
        <fullName evidence="8">AAA-domain-containing protein</fullName>
    </submittedName>
</protein>
<dbReference type="SUPFAM" id="SSF116846">
    <property type="entry name" value="MIT domain"/>
    <property type="match status" value="1"/>
</dbReference>
<dbReference type="InterPro" id="IPR003593">
    <property type="entry name" value="AAA+_ATPase"/>
</dbReference>
<dbReference type="InterPro" id="IPR036181">
    <property type="entry name" value="MIT_dom_sf"/>
</dbReference>
<dbReference type="InterPro" id="IPR015415">
    <property type="entry name" value="Spast_Vps4_C"/>
</dbReference>
<evidence type="ECO:0000256" key="2">
    <source>
        <dbReference type="ARBA" id="ARBA00022741"/>
    </source>
</evidence>
<dbReference type="Pfam" id="PF09336">
    <property type="entry name" value="Vps4_C"/>
    <property type="match status" value="1"/>
</dbReference>
<evidence type="ECO:0000313" key="9">
    <source>
        <dbReference type="Proteomes" id="UP000815677"/>
    </source>
</evidence>
<keyword evidence="9" id="KW-1185">Reference proteome</keyword>
<evidence type="ECO:0000259" key="7">
    <source>
        <dbReference type="SMART" id="SM00745"/>
    </source>
</evidence>
<feature type="domain" description="AAA+ ATPase" evidence="6">
    <location>
        <begin position="155"/>
        <end position="290"/>
    </location>
</feature>